<dbReference type="AlphaFoldDB" id="A0A4R1XFI2"/>
<comment type="caution">
    <text evidence="1">The sequence shown here is derived from an EMBL/GenBank/DDBJ whole genome shotgun (WGS) entry which is preliminary data.</text>
</comment>
<reference evidence="1 2" key="1">
    <citation type="submission" date="2019-03" db="EMBL/GenBank/DDBJ databases">
        <title>Genomic analyses of the natural microbiome of Caenorhabditis elegans.</title>
        <authorList>
            <person name="Samuel B."/>
        </authorList>
    </citation>
    <scope>NUCLEOTIDE SEQUENCE [LARGE SCALE GENOMIC DNA]</scope>
    <source>
        <strain evidence="1 2">JUb89</strain>
    </source>
</reference>
<dbReference type="OrthoDB" id="6696265at2"/>
<organism evidence="1 2">
    <name type="scientific">Acinetobacter calcoaceticus</name>
    <dbReference type="NCBI Taxonomy" id="471"/>
    <lineage>
        <taxon>Bacteria</taxon>
        <taxon>Pseudomonadati</taxon>
        <taxon>Pseudomonadota</taxon>
        <taxon>Gammaproteobacteria</taxon>
        <taxon>Moraxellales</taxon>
        <taxon>Moraxellaceae</taxon>
        <taxon>Acinetobacter</taxon>
        <taxon>Acinetobacter calcoaceticus/baumannii complex</taxon>
    </lineage>
</organism>
<name>A0A4R1XFI2_ACICA</name>
<dbReference type="Proteomes" id="UP000294963">
    <property type="component" value="Unassembled WGS sequence"/>
</dbReference>
<sequence>MSNIPQNLKTPGTYFDVNTNTQRTGLPTNTHKVLFVTLDVLSGQFNPVDVYDTTTADKIFGDKSQAGRMITAAIKTNRVVDAQAVALALEDVRTQDAIHTEDGEPVLTETGALLEPN</sequence>
<gene>
    <name evidence="1" type="ORF">EC844_12620</name>
</gene>
<dbReference type="EMBL" id="SLVJ01000026">
    <property type="protein sequence ID" value="TCM61866.1"/>
    <property type="molecule type" value="Genomic_DNA"/>
</dbReference>
<proteinExistence type="predicted"/>
<accession>A0A4R1XFI2</accession>
<evidence type="ECO:0000313" key="2">
    <source>
        <dbReference type="Proteomes" id="UP000294963"/>
    </source>
</evidence>
<protein>
    <submittedName>
        <fullName evidence="1">Tail sheath protein</fullName>
    </submittedName>
</protein>
<evidence type="ECO:0000313" key="1">
    <source>
        <dbReference type="EMBL" id="TCM61866.1"/>
    </source>
</evidence>
<keyword evidence="2" id="KW-1185">Reference proteome</keyword>